<comment type="similarity">
    <text evidence="1 2">Belongs to the BCP1 family.</text>
</comment>
<dbReference type="Pfam" id="PF13862">
    <property type="entry name" value="BCCIP"/>
    <property type="match status" value="1"/>
</dbReference>
<feature type="compositionally biased region" description="Acidic residues" evidence="3">
    <location>
        <begin position="15"/>
        <end position="26"/>
    </location>
</feature>
<sequence>MAGPTKKPRKPAEPQSDDESMSDESESGTYHGQQEVEATFEGRNPEGQDFHGIKQLLLQLFLKAHVDLSQMAEMLIAQFGVGSVLKQSCEDSDDEDDMDLSDESNVFGITSVINLSSHKETLCVKQFYALLDELIKQHADNNMQSDILQILQSNKIGFLINERFVNIPAKISAVMLNSLLDELNRIKKKDNSYDFDYYVLICKTSKPKENNAVEELYSNDEEEIFRKAADATFDFSVEKEADVGLAGKWLSEDKQMIPYRRIIFFKGSKLNTIVNEISSLVQ</sequence>
<protein>
    <recommendedName>
        <fullName evidence="2">Protein BCCIP homolog</fullName>
    </recommendedName>
</protein>
<dbReference type="PIRSF" id="PIRSF028983">
    <property type="entry name" value="BCP1"/>
    <property type="match status" value="1"/>
</dbReference>
<dbReference type="EMBL" id="JAACXV010013368">
    <property type="protein sequence ID" value="KAF7273577.1"/>
    <property type="molecule type" value="Genomic_DNA"/>
</dbReference>
<dbReference type="PANTHER" id="PTHR13261">
    <property type="entry name" value="BRCA2 AND CDKN1A INTERACTING PROTEIN"/>
    <property type="match status" value="1"/>
</dbReference>
<dbReference type="AlphaFoldDB" id="A0A834I6I8"/>
<accession>A0A834I6I8</accession>
<evidence type="ECO:0000313" key="5">
    <source>
        <dbReference type="Proteomes" id="UP000625711"/>
    </source>
</evidence>
<comment type="caution">
    <text evidence="4">The sequence shown here is derived from an EMBL/GenBank/DDBJ whole genome shotgun (WGS) entry which is preliminary data.</text>
</comment>
<keyword evidence="5" id="KW-1185">Reference proteome</keyword>
<dbReference type="Proteomes" id="UP000625711">
    <property type="component" value="Unassembled WGS sequence"/>
</dbReference>
<evidence type="ECO:0000313" key="4">
    <source>
        <dbReference type="EMBL" id="KAF7273577.1"/>
    </source>
</evidence>
<gene>
    <name evidence="4" type="ORF">GWI33_013715</name>
</gene>
<evidence type="ECO:0000256" key="3">
    <source>
        <dbReference type="SAM" id="MobiDB-lite"/>
    </source>
</evidence>
<feature type="region of interest" description="Disordered" evidence="3">
    <location>
        <begin position="1"/>
        <end position="34"/>
    </location>
</feature>
<name>A0A834I6I8_RHYFE</name>
<dbReference type="PANTHER" id="PTHR13261:SF0">
    <property type="entry name" value="BRCA2 AND CDKN1A-INTERACTING PROTEIN"/>
    <property type="match status" value="1"/>
</dbReference>
<evidence type="ECO:0000256" key="1">
    <source>
        <dbReference type="ARBA" id="ARBA00006781"/>
    </source>
</evidence>
<dbReference type="OrthoDB" id="27543at2759"/>
<organism evidence="4 5">
    <name type="scientific">Rhynchophorus ferrugineus</name>
    <name type="common">Red palm weevil</name>
    <name type="synonym">Curculio ferrugineus</name>
    <dbReference type="NCBI Taxonomy" id="354439"/>
    <lineage>
        <taxon>Eukaryota</taxon>
        <taxon>Metazoa</taxon>
        <taxon>Ecdysozoa</taxon>
        <taxon>Arthropoda</taxon>
        <taxon>Hexapoda</taxon>
        <taxon>Insecta</taxon>
        <taxon>Pterygota</taxon>
        <taxon>Neoptera</taxon>
        <taxon>Endopterygota</taxon>
        <taxon>Coleoptera</taxon>
        <taxon>Polyphaga</taxon>
        <taxon>Cucujiformia</taxon>
        <taxon>Curculionidae</taxon>
        <taxon>Dryophthorinae</taxon>
        <taxon>Rhynchophorus</taxon>
    </lineage>
</organism>
<proteinExistence type="inferred from homology"/>
<dbReference type="GO" id="GO:0005634">
    <property type="term" value="C:nucleus"/>
    <property type="evidence" value="ECO:0007669"/>
    <property type="project" value="TreeGrafter"/>
</dbReference>
<reference evidence="4" key="1">
    <citation type="submission" date="2020-08" db="EMBL/GenBank/DDBJ databases">
        <title>Genome sequencing and assembly of the red palm weevil Rhynchophorus ferrugineus.</title>
        <authorList>
            <person name="Dias G.B."/>
            <person name="Bergman C.M."/>
            <person name="Manee M."/>
        </authorList>
    </citation>
    <scope>NUCLEOTIDE SEQUENCE</scope>
    <source>
        <strain evidence="4">AA-2017</strain>
        <tissue evidence="4">Whole larva</tissue>
    </source>
</reference>
<dbReference type="InterPro" id="IPR025602">
    <property type="entry name" value="BCP1_family"/>
</dbReference>
<evidence type="ECO:0000256" key="2">
    <source>
        <dbReference type="PIRNR" id="PIRNR028983"/>
    </source>
</evidence>